<accession>A0A8K0SQY0</accession>
<keyword evidence="2" id="KW-0472">Membrane</keyword>
<reference evidence="3" key="1">
    <citation type="journal article" date="2021" name="Nat. Commun.">
        <title>Genetic determinants of endophytism in the Arabidopsis root mycobiome.</title>
        <authorList>
            <person name="Mesny F."/>
            <person name="Miyauchi S."/>
            <person name="Thiergart T."/>
            <person name="Pickel B."/>
            <person name="Atanasova L."/>
            <person name="Karlsson M."/>
            <person name="Huettel B."/>
            <person name="Barry K.W."/>
            <person name="Haridas S."/>
            <person name="Chen C."/>
            <person name="Bauer D."/>
            <person name="Andreopoulos W."/>
            <person name="Pangilinan J."/>
            <person name="LaButti K."/>
            <person name="Riley R."/>
            <person name="Lipzen A."/>
            <person name="Clum A."/>
            <person name="Drula E."/>
            <person name="Henrissat B."/>
            <person name="Kohler A."/>
            <person name="Grigoriev I.V."/>
            <person name="Martin F.M."/>
            <person name="Hacquard S."/>
        </authorList>
    </citation>
    <scope>NUCLEOTIDE SEQUENCE</scope>
    <source>
        <strain evidence="3">MPI-CAGE-CH-0235</strain>
    </source>
</reference>
<dbReference type="InterPro" id="IPR021514">
    <property type="entry name" value="DUF3176"/>
</dbReference>
<sequence length="505" mass="55042">MEPSRSDPAVSKKIAIPRKPVPGRNRGEYTPVSPTGEPGSDISAQGDYRPASAICDVPSKESCVASFLLFAAIITVLAWCNNKPLPDWPGSLTVNTVIALLATVCRAATVVPISEGISQMKWNWLASAKRPLKDLEILDQASRGPWGSLRMVVTVQGHIYAVAAALVLVTGLATSTFTQSAISYTTHLATVPYQTADARMLETAPPLSLEEEDRDGFYNNVRRAAYQAILGTSNSSLSPQPTEPFCTSGECRYLGRFLVTNISSPASKPQERTIAFTDEPHLLNATFSQFFIIYHYAGCFETRDCLFAIEMLWHFCVHTYSMSVENGRSHINTRSHTEVAGRTLDGGVILQTPDSSMNFTAQDIMFDLGRDFRRSLSGSSFSVQGESAVLYTEIMYKLQNDIKLTADPEHRRGVIQENTQRLGEAVATAMTNELRLSGEVRHVEAQVETILITVRWPWLAFLAAQIVLTVAFLAAVIIQASQLGVEVVKSSQAATLGDPGASATS</sequence>
<evidence type="ECO:0000256" key="2">
    <source>
        <dbReference type="SAM" id="Phobius"/>
    </source>
</evidence>
<proteinExistence type="predicted"/>
<gene>
    <name evidence="3" type="ORF">B0I35DRAFT_512942</name>
</gene>
<dbReference type="OrthoDB" id="5376804at2759"/>
<dbReference type="AlphaFoldDB" id="A0A8K0SQY0"/>
<name>A0A8K0SQY0_9HYPO</name>
<protein>
    <submittedName>
        <fullName evidence="3">Uncharacterized protein</fullName>
    </submittedName>
</protein>
<evidence type="ECO:0000313" key="4">
    <source>
        <dbReference type="Proteomes" id="UP000813444"/>
    </source>
</evidence>
<organism evidence="3 4">
    <name type="scientific">Stachybotrys elegans</name>
    <dbReference type="NCBI Taxonomy" id="80388"/>
    <lineage>
        <taxon>Eukaryota</taxon>
        <taxon>Fungi</taxon>
        <taxon>Dikarya</taxon>
        <taxon>Ascomycota</taxon>
        <taxon>Pezizomycotina</taxon>
        <taxon>Sordariomycetes</taxon>
        <taxon>Hypocreomycetidae</taxon>
        <taxon>Hypocreales</taxon>
        <taxon>Stachybotryaceae</taxon>
        <taxon>Stachybotrys</taxon>
    </lineage>
</organism>
<feature type="transmembrane region" description="Helical" evidence="2">
    <location>
        <begin position="456"/>
        <end position="478"/>
    </location>
</feature>
<keyword evidence="4" id="KW-1185">Reference proteome</keyword>
<dbReference type="Pfam" id="PF11374">
    <property type="entry name" value="DUF3176"/>
    <property type="match status" value="1"/>
</dbReference>
<keyword evidence="2" id="KW-1133">Transmembrane helix</keyword>
<comment type="caution">
    <text evidence="3">The sequence shown here is derived from an EMBL/GenBank/DDBJ whole genome shotgun (WGS) entry which is preliminary data.</text>
</comment>
<dbReference type="EMBL" id="JAGPNK010000008">
    <property type="protein sequence ID" value="KAH7317173.1"/>
    <property type="molecule type" value="Genomic_DNA"/>
</dbReference>
<feature type="region of interest" description="Disordered" evidence="1">
    <location>
        <begin position="1"/>
        <end position="43"/>
    </location>
</feature>
<dbReference type="PANTHER" id="PTHR35394">
    <property type="entry name" value="DUF3176 DOMAIN-CONTAINING PROTEIN"/>
    <property type="match status" value="1"/>
</dbReference>
<evidence type="ECO:0000256" key="1">
    <source>
        <dbReference type="SAM" id="MobiDB-lite"/>
    </source>
</evidence>
<dbReference type="PANTHER" id="PTHR35394:SF5">
    <property type="entry name" value="DUF3176 DOMAIN-CONTAINING PROTEIN"/>
    <property type="match status" value="1"/>
</dbReference>
<dbReference type="Proteomes" id="UP000813444">
    <property type="component" value="Unassembled WGS sequence"/>
</dbReference>
<evidence type="ECO:0000313" key="3">
    <source>
        <dbReference type="EMBL" id="KAH7317173.1"/>
    </source>
</evidence>
<keyword evidence="2" id="KW-0812">Transmembrane</keyword>